<name>A0A383D3K1_9ZZZZ</name>
<sequence>MIPSNNLDVGFLDSELMNEVEDTNLGSIVLY</sequence>
<dbReference type="AlphaFoldDB" id="A0A383D3K1"/>
<reference evidence="1" key="1">
    <citation type="submission" date="2018-05" db="EMBL/GenBank/DDBJ databases">
        <authorList>
            <person name="Lanie J.A."/>
            <person name="Ng W.-L."/>
            <person name="Kazmierczak K.M."/>
            <person name="Andrzejewski T.M."/>
            <person name="Davidsen T.M."/>
            <person name="Wayne K.J."/>
            <person name="Tettelin H."/>
            <person name="Glass J.I."/>
            <person name="Rusch D."/>
            <person name="Podicherti R."/>
            <person name="Tsui H.-C.T."/>
            <person name="Winkler M.E."/>
        </authorList>
    </citation>
    <scope>NUCLEOTIDE SEQUENCE</scope>
</reference>
<evidence type="ECO:0000313" key="1">
    <source>
        <dbReference type="EMBL" id="SVE38833.1"/>
    </source>
</evidence>
<accession>A0A383D3K1</accession>
<gene>
    <name evidence="1" type="ORF">METZ01_LOCUS491687</name>
</gene>
<proteinExistence type="predicted"/>
<protein>
    <submittedName>
        <fullName evidence="1">Uncharacterized protein</fullName>
    </submittedName>
</protein>
<dbReference type="EMBL" id="UINC01213864">
    <property type="protein sequence ID" value="SVE38833.1"/>
    <property type="molecule type" value="Genomic_DNA"/>
</dbReference>
<organism evidence="1">
    <name type="scientific">marine metagenome</name>
    <dbReference type="NCBI Taxonomy" id="408172"/>
    <lineage>
        <taxon>unclassified sequences</taxon>
        <taxon>metagenomes</taxon>
        <taxon>ecological metagenomes</taxon>
    </lineage>
</organism>